<dbReference type="InterPro" id="IPR006439">
    <property type="entry name" value="HAD-SF_hydro_IA"/>
</dbReference>
<dbReference type="SFLD" id="SFLDS00003">
    <property type="entry name" value="Haloacid_Dehalogenase"/>
    <property type="match status" value="1"/>
</dbReference>
<dbReference type="Proteomes" id="UP000005233">
    <property type="component" value="Chromosome"/>
</dbReference>
<reference evidence="6 7" key="1">
    <citation type="journal article" date="2012" name="J. Bacteriol.">
        <title>Complete genome sequence of a thermophilic methanogen, Methanocella conradii HZ254, isolated from Chinese rice field soil.</title>
        <authorList>
            <person name="Lu Z."/>
            <person name="Lu Y."/>
        </authorList>
    </citation>
    <scope>NUCLEOTIDE SEQUENCE [LARGE SCALE GENOMIC DNA]</scope>
    <source>
        <strain evidence="7">DSM 24694 / JCM 17849 / CGMCC 1.5162 / HZ254</strain>
    </source>
</reference>
<dbReference type="PANTHER" id="PTHR46470">
    <property type="entry name" value="N-ACYLNEURAMINATE-9-PHOSPHATASE"/>
    <property type="match status" value="1"/>
</dbReference>
<evidence type="ECO:0000256" key="2">
    <source>
        <dbReference type="ARBA" id="ARBA00007958"/>
    </source>
</evidence>
<evidence type="ECO:0000256" key="3">
    <source>
        <dbReference type="ARBA" id="ARBA00022723"/>
    </source>
</evidence>
<evidence type="ECO:0000256" key="4">
    <source>
        <dbReference type="ARBA" id="ARBA00022801"/>
    </source>
</evidence>
<keyword evidence="4" id="KW-0378">Hydrolase</keyword>
<dbReference type="PRINTS" id="PR00413">
    <property type="entry name" value="HADHALOGNASE"/>
</dbReference>
<dbReference type="Gene3D" id="1.10.150.400">
    <property type="match status" value="1"/>
</dbReference>
<dbReference type="SFLD" id="SFLDG01129">
    <property type="entry name" value="C1.5:_HAD__Beta-PGM__Phosphata"/>
    <property type="match status" value="1"/>
</dbReference>
<comment type="cofactor">
    <cofactor evidence="1">
        <name>Mg(2+)</name>
        <dbReference type="ChEBI" id="CHEBI:18420"/>
    </cofactor>
</comment>
<dbReference type="OrthoDB" id="27736at2157"/>
<dbReference type="PANTHER" id="PTHR46470:SF2">
    <property type="entry name" value="GLYCERALDEHYDE 3-PHOSPHATE PHOSPHATASE"/>
    <property type="match status" value="1"/>
</dbReference>
<dbReference type="InterPro" id="IPR036412">
    <property type="entry name" value="HAD-like_sf"/>
</dbReference>
<dbReference type="InterPro" id="IPR023214">
    <property type="entry name" value="HAD_sf"/>
</dbReference>
<dbReference type="GO" id="GO:0016791">
    <property type="term" value="F:phosphatase activity"/>
    <property type="evidence" value="ECO:0007669"/>
    <property type="project" value="TreeGrafter"/>
</dbReference>
<keyword evidence="3" id="KW-0479">Metal-binding</keyword>
<dbReference type="GO" id="GO:0046872">
    <property type="term" value="F:metal ion binding"/>
    <property type="evidence" value="ECO:0007669"/>
    <property type="project" value="UniProtKB-KW"/>
</dbReference>
<dbReference type="KEGG" id="mez:Mtc_0493"/>
<organism evidence="6 7">
    <name type="scientific">Methanocella conradii (strain DSM 24694 / JCM 17849 / CGMCC 1.5162 / HZ254)</name>
    <dbReference type="NCBI Taxonomy" id="1041930"/>
    <lineage>
        <taxon>Archaea</taxon>
        <taxon>Methanobacteriati</taxon>
        <taxon>Methanobacteriota</taxon>
        <taxon>Stenosarchaea group</taxon>
        <taxon>Methanomicrobia</taxon>
        <taxon>Methanocellales</taxon>
        <taxon>Methanocellaceae</taxon>
        <taxon>Methanocella</taxon>
    </lineage>
</organism>
<dbReference type="RefSeq" id="WP_014405097.1">
    <property type="nucleotide sequence ID" value="NC_017034.1"/>
</dbReference>
<evidence type="ECO:0000256" key="5">
    <source>
        <dbReference type="ARBA" id="ARBA00022842"/>
    </source>
</evidence>
<comment type="similarity">
    <text evidence="2">Belongs to the HAD-like hydrolase superfamily.</text>
</comment>
<dbReference type="HOGENOM" id="CLU_045011_8_3_2"/>
<dbReference type="SUPFAM" id="SSF56784">
    <property type="entry name" value="HAD-like"/>
    <property type="match status" value="1"/>
</dbReference>
<evidence type="ECO:0000256" key="1">
    <source>
        <dbReference type="ARBA" id="ARBA00001946"/>
    </source>
</evidence>
<evidence type="ECO:0000313" key="6">
    <source>
        <dbReference type="EMBL" id="AFC99258.1"/>
    </source>
</evidence>
<gene>
    <name evidence="6" type="ordered locus">Mtc_0493</name>
</gene>
<dbReference type="eggNOG" id="arCOG02291">
    <property type="taxonomic scope" value="Archaea"/>
</dbReference>
<dbReference type="AlphaFoldDB" id="H8I561"/>
<accession>H8I561</accession>
<dbReference type="GeneID" id="11970377"/>
<name>H8I561_METCZ</name>
<dbReference type="InterPro" id="IPR051400">
    <property type="entry name" value="HAD-like_hydrolase"/>
</dbReference>
<evidence type="ECO:0000313" key="7">
    <source>
        <dbReference type="Proteomes" id="UP000005233"/>
    </source>
</evidence>
<keyword evidence="5" id="KW-0460">Magnesium</keyword>
<protein>
    <submittedName>
        <fullName evidence="6">Haloacid dehalogenase superfamily, subfamily IA, variant 1 (HAD-like)</fullName>
    </submittedName>
</protein>
<dbReference type="Pfam" id="PF00702">
    <property type="entry name" value="Hydrolase"/>
    <property type="match status" value="1"/>
</dbReference>
<dbReference type="NCBIfam" id="TIGR01549">
    <property type="entry name" value="HAD-SF-IA-v1"/>
    <property type="match status" value="1"/>
</dbReference>
<proteinExistence type="inferred from homology"/>
<dbReference type="EMBL" id="CP003243">
    <property type="protein sequence ID" value="AFC99258.1"/>
    <property type="molecule type" value="Genomic_DNA"/>
</dbReference>
<keyword evidence="7" id="KW-1185">Reference proteome</keyword>
<dbReference type="GO" id="GO:0044281">
    <property type="term" value="P:small molecule metabolic process"/>
    <property type="evidence" value="ECO:0007669"/>
    <property type="project" value="UniProtKB-ARBA"/>
</dbReference>
<dbReference type="STRING" id="1041930.Mtc_0493"/>
<dbReference type="Gene3D" id="3.40.50.1000">
    <property type="entry name" value="HAD superfamily/HAD-like"/>
    <property type="match status" value="1"/>
</dbReference>
<sequence length="258" mass="28720">MSLIDTVTFDVWNTLLVHEFYDDRVKNARIGLIARAFEREGFSFSKEDILKAYDHSETCLSTLWRQERDACLEEHLALFLEGLGLEATGRNMSVIRLPYANAILDFKPSLVEGAQSTLLSLKKKGYKLGLISNTGRTPGETIRLILEGHGIMKYFDYAVFSNEAGYVKPNRKIFEIALGGLGSKAESAVHVGDSMLLDVYGAASAGMKAVHFNKYTERFDRYAAQYYKAGDRYAAPDLTIERLADVAPAIEALSKKGI</sequence>